<evidence type="ECO:0000256" key="7">
    <source>
        <dbReference type="SAM" id="Phobius"/>
    </source>
</evidence>
<dbReference type="InterPro" id="IPR005829">
    <property type="entry name" value="Sugar_transporter_CS"/>
</dbReference>
<dbReference type="AlphaFoldDB" id="T0L7E5"/>
<evidence type="ECO:0000256" key="5">
    <source>
        <dbReference type="ARBA" id="ARBA00022989"/>
    </source>
</evidence>
<keyword evidence="6 7" id="KW-0472">Membrane</keyword>
<reference evidence="10" key="1">
    <citation type="journal article" date="2013" name="Mol. Plant Microbe Interact.">
        <title>Global aspects of pacC regulation of pathogenicity genes in Colletotrichum gloeosporioides as revealed by transcriptome analysis.</title>
        <authorList>
            <person name="Alkan N."/>
            <person name="Meng X."/>
            <person name="Friedlander G."/>
            <person name="Reuveni E."/>
            <person name="Sukno S."/>
            <person name="Sherman A."/>
            <person name="Thon M."/>
            <person name="Fluhr R."/>
            <person name="Prusky D."/>
        </authorList>
    </citation>
    <scope>NUCLEOTIDE SEQUENCE [LARGE SCALE GENOMIC DNA]</scope>
    <source>
        <strain evidence="10">Cg-14</strain>
    </source>
</reference>
<evidence type="ECO:0000256" key="4">
    <source>
        <dbReference type="ARBA" id="ARBA00022692"/>
    </source>
</evidence>
<evidence type="ECO:0000256" key="2">
    <source>
        <dbReference type="ARBA" id="ARBA00010992"/>
    </source>
</evidence>
<dbReference type="InterPro" id="IPR005828">
    <property type="entry name" value="MFS_sugar_transport-like"/>
</dbReference>
<evidence type="ECO:0000313" key="9">
    <source>
        <dbReference type="EMBL" id="EQB44240.1"/>
    </source>
</evidence>
<dbReference type="InterPro" id="IPR020846">
    <property type="entry name" value="MFS_dom"/>
</dbReference>
<feature type="transmembrane region" description="Helical" evidence="7">
    <location>
        <begin position="417"/>
        <end position="440"/>
    </location>
</feature>
<feature type="transmembrane region" description="Helical" evidence="7">
    <location>
        <begin position="356"/>
        <end position="375"/>
    </location>
</feature>
<dbReference type="HOGENOM" id="CLU_001265_46_12_1"/>
<comment type="caution">
    <text evidence="9">The sequence shown here is derived from an EMBL/GenBank/DDBJ whole genome shotgun (WGS) entry which is preliminary data.</text>
</comment>
<keyword evidence="3" id="KW-0813">Transport</keyword>
<comment type="subcellular location">
    <subcellularLocation>
        <location evidence="1">Membrane</location>
        <topology evidence="1">Multi-pass membrane protein</topology>
    </subcellularLocation>
</comment>
<dbReference type="FunFam" id="1.20.1250.20:FF:000140">
    <property type="entry name" value="Putative MFS phospholipid transporter"/>
    <property type="match status" value="1"/>
</dbReference>
<dbReference type="OMA" id="GWRGMFA"/>
<evidence type="ECO:0000256" key="3">
    <source>
        <dbReference type="ARBA" id="ARBA00022448"/>
    </source>
</evidence>
<sequence>MSAEPTHDIDAPAKVPKTFAGSDKIATDDAKAAANVEKGEIDIMMEEPEKTYYSTVSVWLMVLLSGLAIGSDGYNAAVIGNVELLLAILYPDELTDTIYQRLSNAFLIGMIVGMLLFGVVVDQLGRKTGAVATTVLLVLGITLSTAASGTNPTGMFWMLIVARGIAGVGAGGEYPVSGAGAAEATDEDAKYRKRRGFMFAMLADLSSSLGYIWGALVPLLLLLCVGQQVSKYDIVWRTSFALGMAPPLLIFWFRMRMAVSTAYRKSAMRKQRTPYWLALKRYWRPLIGSASTWFLYNWISIPFGIFSSTIMSRANAGDSLVKTLGWGVVINCFYVPGPFIGGYLSDKIGRRQTMALGFTLQAILGFVLGGAMNPIQKVFPLFVVLYGIFLTLGEVGPGSTVVLTASECFPTSIRGQMMGLISAFSKAGAAIGTQVFTAILNSYTSDPSKGNQVAFLIGSGFAVLGAIIALFVIPDVSRRLNDDDEAWKKYLQENNWDAQWGDEVTRDPSGVITNKAAS</sequence>
<dbReference type="PANTHER" id="PTHR23508:SF10">
    <property type="entry name" value="CARBOXYLIC ACID TRANSPORTER PROTEIN HOMOLOG"/>
    <property type="match status" value="1"/>
</dbReference>
<feature type="transmembrane region" description="Helical" evidence="7">
    <location>
        <begin position="102"/>
        <end position="121"/>
    </location>
</feature>
<protein>
    <submittedName>
        <fullName evidence="9">Major facilitator superfamily transporter</fullName>
    </submittedName>
</protein>
<dbReference type="eggNOG" id="KOG0252">
    <property type="taxonomic scope" value="Eukaryota"/>
</dbReference>
<comment type="similarity">
    <text evidence="2">Belongs to the major facilitator superfamily. Sugar transporter (TC 2.A.1.1) family.</text>
</comment>
<feature type="transmembrane region" description="Helical" evidence="7">
    <location>
        <begin position="155"/>
        <end position="176"/>
    </location>
</feature>
<feature type="transmembrane region" description="Helical" evidence="7">
    <location>
        <begin position="324"/>
        <end position="344"/>
    </location>
</feature>
<feature type="transmembrane region" description="Helical" evidence="7">
    <location>
        <begin position="293"/>
        <end position="312"/>
    </location>
</feature>
<feature type="transmembrane region" description="Helical" evidence="7">
    <location>
        <begin position="234"/>
        <end position="255"/>
    </location>
</feature>
<feature type="transmembrane region" description="Helical" evidence="7">
    <location>
        <begin position="128"/>
        <end position="149"/>
    </location>
</feature>
<accession>T0L7E5</accession>
<dbReference type="STRING" id="1237896.T0L7E5"/>
<dbReference type="Proteomes" id="UP000015530">
    <property type="component" value="Unassembled WGS sequence"/>
</dbReference>
<evidence type="ECO:0000256" key="1">
    <source>
        <dbReference type="ARBA" id="ARBA00004141"/>
    </source>
</evidence>
<dbReference type="EMBL" id="AMYD01004056">
    <property type="protein sequence ID" value="EQB44240.1"/>
    <property type="molecule type" value="Genomic_DNA"/>
</dbReference>
<keyword evidence="4 7" id="KW-0812">Transmembrane</keyword>
<feature type="transmembrane region" description="Helical" evidence="7">
    <location>
        <begin position="452"/>
        <end position="473"/>
    </location>
</feature>
<proteinExistence type="inferred from homology"/>
<organism evidence="9 10">
    <name type="scientific">Colletotrichum gloeosporioides (strain Cg-14)</name>
    <name type="common">Anthracnose fungus</name>
    <name type="synonym">Glomerella cingulata</name>
    <dbReference type="NCBI Taxonomy" id="1237896"/>
    <lineage>
        <taxon>Eukaryota</taxon>
        <taxon>Fungi</taxon>
        <taxon>Dikarya</taxon>
        <taxon>Ascomycota</taxon>
        <taxon>Pezizomycotina</taxon>
        <taxon>Sordariomycetes</taxon>
        <taxon>Hypocreomycetidae</taxon>
        <taxon>Glomerellales</taxon>
        <taxon>Glomerellaceae</taxon>
        <taxon>Colletotrichum</taxon>
        <taxon>Colletotrichum gloeosporioides species complex</taxon>
    </lineage>
</organism>
<dbReference type="PROSITE" id="PS50850">
    <property type="entry name" value="MFS"/>
    <property type="match status" value="1"/>
</dbReference>
<feature type="domain" description="Major facilitator superfamily (MFS) profile" evidence="8">
    <location>
        <begin position="61"/>
        <end position="477"/>
    </location>
</feature>
<evidence type="ECO:0000256" key="6">
    <source>
        <dbReference type="ARBA" id="ARBA00023136"/>
    </source>
</evidence>
<feature type="transmembrane region" description="Helical" evidence="7">
    <location>
        <begin position="52"/>
        <end position="69"/>
    </location>
</feature>
<gene>
    <name evidence="9" type="ORF">CGLO_17034</name>
</gene>
<dbReference type="Pfam" id="PF00083">
    <property type="entry name" value="Sugar_tr"/>
    <property type="match status" value="2"/>
</dbReference>
<dbReference type="PROSITE" id="PS00216">
    <property type="entry name" value="SUGAR_TRANSPORT_1"/>
    <property type="match status" value="1"/>
</dbReference>
<dbReference type="Gene3D" id="1.20.1250.20">
    <property type="entry name" value="MFS general substrate transporter like domains"/>
    <property type="match status" value="1"/>
</dbReference>
<feature type="transmembrane region" description="Helical" evidence="7">
    <location>
        <begin position="381"/>
        <end position="405"/>
    </location>
</feature>
<keyword evidence="5 7" id="KW-1133">Transmembrane helix</keyword>
<dbReference type="GO" id="GO:0046943">
    <property type="term" value="F:carboxylic acid transmembrane transporter activity"/>
    <property type="evidence" value="ECO:0007669"/>
    <property type="project" value="TreeGrafter"/>
</dbReference>
<dbReference type="GO" id="GO:0005886">
    <property type="term" value="C:plasma membrane"/>
    <property type="evidence" value="ECO:0007669"/>
    <property type="project" value="TreeGrafter"/>
</dbReference>
<dbReference type="PANTHER" id="PTHR23508">
    <property type="entry name" value="CARBOXYLIC ACID TRANSPORTER PROTEIN HOMOLOG"/>
    <property type="match status" value="1"/>
</dbReference>
<name>T0L7E5_COLGC</name>
<evidence type="ECO:0000259" key="8">
    <source>
        <dbReference type="PROSITE" id="PS50850"/>
    </source>
</evidence>
<dbReference type="InterPro" id="IPR036259">
    <property type="entry name" value="MFS_trans_sf"/>
</dbReference>
<evidence type="ECO:0000313" key="10">
    <source>
        <dbReference type="Proteomes" id="UP000015530"/>
    </source>
</evidence>
<dbReference type="OrthoDB" id="2153661at2759"/>
<feature type="transmembrane region" description="Helical" evidence="7">
    <location>
        <begin position="197"/>
        <end position="222"/>
    </location>
</feature>
<dbReference type="SUPFAM" id="SSF103473">
    <property type="entry name" value="MFS general substrate transporter"/>
    <property type="match status" value="1"/>
</dbReference>